<feature type="non-terminal residue" evidence="10">
    <location>
        <position position="1"/>
    </location>
</feature>
<feature type="domain" description="SLC41A/MgtE integral membrane" evidence="9">
    <location>
        <begin position="155"/>
        <end position="279"/>
    </location>
</feature>
<evidence type="ECO:0000313" key="10">
    <source>
        <dbReference type="EMBL" id="JAT77610.1"/>
    </source>
</evidence>
<evidence type="ECO:0000256" key="4">
    <source>
        <dbReference type="ARBA" id="ARBA00022692"/>
    </source>
</evidence>
<evidence type="ECO:0000256" key="8">
    <source>
        <dbReference type="SAM" id="Phobius"/>
    </source>
</evidence>
<dbReference type="InterPro" id="IPR036739">
    <property type="entry name" value="SLC41_membr_dom_sf"/>
</dbReference>
<dbReference type="Gene3D" id="1.10.357.20">
    <property type="entry name" value="SLC41 divalent cation transporters, integral membrane domain"/>
    <property type="match status" value="1"/>
</dbReference>
<name>A0A1D2AEI4_AUXPR</name>
<accession>A0A1D2AEI4</accession>
<gene>
    <name evidence="10" type="ORF">g.6042</name>
</gene>
<dbReference type="EMBL" id="GDKF01001012">
    <property type="protein sequence ID" value="JAT77610.1"/>
    <property type="molecule type" value="Transcribed_RNA"/>
</dbReference>
<dbReference type="PANTHER" id="PTHR41394">
    <property type="entry name" value="MAGNESIUM TRANSPORTER MGTE"/>
    <property type="match status" value="1"/>
</dbReference>
<protein>
    <recommendedName>
        <fullName evidence="9">SLC41A/MgtE integral membrane domain-containing protein</fullName>
    </recommendedName>
</protein>
<dbReference type="AlphaFoldDB" id="A0A1D2AEI4"/>
<keyword evidence="3" id="KW-0813">Transport</keyword>
<evidence type="ECO:0000256" key="5">
    <source>
        <dbReference type="ARBA" id="ARBA00022842"/>
    </source>
</evidence>
<proteinExistence type="inferred from homology"/>
<feature type="transmembrane region" description="Helical" evidence="8">
    <location>
        <begin position="121"/>
        <end position="141"/>
    </location>
</feature>
<feature type="transmembrane region" description="Helical" evidence="8">
    <location>
        <begin position="195"/>
        <end position="216"/>
    </location>
</feature>
<evidence type="ECO:0000256" key="2">
    <source>
        <dbReference type="ARBA" id="ARBA00009749"/>
    </source>
</evidence>
<dbReference type="GO" id="GO:0008324">
    <property type="term" value="F:monoatomic cation transmembrane transporter activity"/>
    <property type="evidence" value="ECO:0007669"/>
    <property type="project" value="InterPro"/>
</dbReference>
<keyword evidence="5" id="KW-0460">Magnesium</keyword>
<comment type="subcellular location">
    <subcellularLocation>
        <location evidence="1">Membrane</location>
        <topology evidence="1">Multi-pass membrane protein</topology>
    </subcellularLocation>
</comment>
<feature type="transmembrane region" description="Helical" evidence="8">
    <location>
        <begin position="223"/>
        <end position="248"/>
    </location>
</feature>
<comment type="similarity">
    <text evidence="2">Belongs to the SLC41A transporter family.</text>
</comment>
<dbReference type="PANTHER" id="PTHR41394:SF8">
    <property type="entry name" value="MAGNESIUM TRANSPORTER MGTE"/>
    <property type="match status" value="1"/>
</dbReference>
<keyword evidence="4 8" id="KW-0812">Transmembrane</keyword>
<sequence>ACFWLHCRILRHGHKEVVHFTADESSPLVALAASAILRTAIYCKEIQAGSLIRTYTRTQTRKCCCKGLPGLWPHRYMAHCTITSKNVSSPRALRIGWGEDRELKDDNYTKLSVIDLIRERWGWLLIFFGGLVLAALVVEAFEDVLKHNVELSYFVPLLIGHGGNTGSQSNATVIRALALGHVKPSDYLRVMAKEAGAGTFMGAMLGLMILGFSFLWDSISTQVGLVVAISLPLVSLWANVLGGVFPLLSARFGFNPAVTSAPLMTTVVDSSGLIIYFYIAKIVMKM</sequence>
<evidence type="ECO:0000256" key="3">
    <source>
        <dbReference type="ARBA" id="ARBA00022448"/>
    </source>
</evidence>
<feature type="transmembrane region" description="Helical" evidence="8">
    <location>
        <begin position="260"/>
        <end position="279"/>
    </location>
</feature>
<dbReference type="Pfam" id="PF01769">
    <property type="entry name" value="MgtE"/>
    <property type="match status" value="1"/>
</dbReference>
<dbReference type="InterPro" id="IPR006667">
    <property type="entry name" value="SLC41_membr_dom"/>
</dbReference>
<dbReference type="SUPFAM" id="SSF161093">
    <property type="entry name" value="MgtE membrane domain-like"/>
    <property type="match status" value="1"/>
</dbReference>
<evidence type="ECO:0000256" key="7">
    <source>
        <dbReference type="ARBA" id="ARBA00023136"/>
    </source>
</evidence>
<reference evidence="10" key="1">
    <citation type="submission" date="2015-08" db="EMBL/GenBank/DDBJ databases">
        <authorList>
            <person name="Babu N.S."/>
            <person name="Beckwith C.J."/>
            <person name="Beseler K.G."/>
            <person name="Brison A."/>
            <person name="Carone J.V."/>
            <person name="Caskin T.P."/>
            <person name="Diamond M."/>
            <person name="Durham M.E."/>
            <person name="Foxe J.M."/>
            <person name="Go M."/>
            <person name="Henderson B.A."/>
            <person name="Jones I.B."/>
            <person name="McGettigan J.A."/>
            <person name="Micheletti S.J."/>
            <person name="Nasrallah M.E."/>
            <person name="Ortiz D."/>
            <person name="Piller C.R."/>
            <person name="Privatt S.R."/>
            <person name="Schneider S.L."/>
            <person name="Sharp S."/>
            <person name="Smith T.C."/>
            <person name="Stanton J.D."/>
            <person name="Ullery H.E."/>
            <person name="Wilson R.J."/>
            <person name="Serrano M.G."/>
            <person name="Buck G."/>
            <person name="Lee V."/>
            <person name="Wang Y."/>
            <person name="Carvalho R."/>
            <person name="Voegtly L."/>
            <person name="Shi R."/>
            <person name="Duckworth R."/>
            <person name="Johnson A."/>
            <person name="Loviza R."/>
            <person name="Walstead R."/>
            <person name="Shah Z."/>
            <person name="Kiflezghi M."/>
            <person name="Wade K."/>
            <person name="Ball S.L."/>
            <person name="Bradley K.W."/>
            <person name="Asai D.J."/>
            <person name="Bowman C.A."/>
            <person name="Russell D.A."/>
            <person name="Pope W.H."/>
            <person name="Jacobs-Sera D."/>
            <person name="Hendrix R.W."/>
            <person name="Hatfull G.F."/>
        </authorList>
    </citation>
    <scope>NUCLEOTIDE SEQUENCE</scope>
</reference>
<keyword evidence="7 8" id="KW-0472">Membrane</keyword>
<evidence type="ECO:0000256" key="6">
    <source>
        <dbReference type="ARBA" id="ARBA00022989"/>
    </source>
</evidence>
<evidence type="ECO:0000256" key="1">
    <source>
        <dbReference type="ARBA" id="ARBA00004141"/>
    </source>
</evidence>
<organism evidence="10">
    <name type="scientific">Auxenochlorella protothecoides</name>
    <name type="common">Green microalga</name>
    <name type="synonym">Chlorella protothecoides</name>
    <dbReference type="NCBI Taxonomy" id="3075"/>
    <lineage>
        <taxon>Eukaryota</taxon>
        <taxon>Viridiplantae</taxon>
        <taxon>Chlorophyta</taxon>
        <taxon>core chlorophytes</taxon>
        <taxon>Trebouxiophyceae</taxon>
        <taxon>Chlorellales</taxon>
        <taxon>Chlorellaceae</taxon>
        <taxon>Auxenochlorella</taxon>
    </lineage>
</organism>
<keyword evidence="6 8" id="KW-1133">Transmembrane helix</keyword>
<evidence type="ECO:0000259" key="9">
    <source>
        <dbReference type="Pfam" id="PF01769"/>
    </source>
</evidence>
<dbReference type="GO" id="GO:0016020">
    <property type="term" value="C:membrane"/>
    <property type="evidence" value="ECO:0007669"/>
    <property type="project" value="UniProtKB-SubCell"/>
</dbReference>